<dbReference type="eggNOG" id="COG0406">
    <property type="taxonomic scope" value="Bacteria"/>
</dbReference>
<feature type="binding site" evidence="2">
    <location>
        <position position="61"/>
    </location>
    <ligand>
        <name>substrate</name>
    </ligand>
</feature>
<reference evidence="3 4" key="1">
    <citation type="submission" date="2017-01" db="EMBL/GenBank/DDBJ databases">
        <authorList>
            <person name="Mah S.A."/>
            <person name="Swanson W.J."/>
            <person name="Moy G.W."/>
            <person name="Vacquier V.D."/>
        </authorList>
    </citation>
    <scope>NUCLEOTIDE SEQUENCE [LARGE SCALE GENOMIC DNA]</scope>
    <source>
        <strain evidence="3 4">DSM 22694</strain>
    </source>
</reference>
<keyword evidence="4" id="KW-1185">Reference proteome</keyword>
<dbReference type="GO" id="GO:0016791">
    <property type="term" value="F:phosphatase activity"/>
    <property type="evidence" value="ECO:0007669"/>
    <property type="project" value="TreeGrafter"/>
</dbReference>
<dbReference type="KEGG" id="rsb:RS694_03580"/>
<sequence length="217" mass="24282">MASATRIIAVRHGETAWNVDTRIQGQLDIGLNTRGQWQAEQLGRALADEPIARIYASDLSRAHATALAIARHNIHPTAQAVHPHSGLRERAFGIFEGQTYADIEKQWPEESRRWRQREPDFAPPGGETPVQMRERVERTVNALAAEHPDEQIVLVAHGGVMDMLYRLATQQDVRAPRTWELGNTAINRLLWTPDGLTLVGWADTRHLDEAALAEKSA</sequence>
<dbReference type="InterPro" id="IPR029033">
    <property type="entry name" value="His_PPase_superfam"/>
</dbReference>
<protein>
    <submittedName>
        <fullName evidence="3">Histidine phosphatase family protein</fullName>
    </submittedName>
</protein>
<name>A0A1P8K6S1_9BURK</name>
<dbReference type="Pfam" id="PF00300">
    <property type="entry name" value="His_Phos_1"/>
    <property type="match status" value="1"/>
</dbReference>
<dbReference type="SMART" id="SM00855">
    <property type="entry name" value="PGAM"/>
    <property type="match status" value="1"/>
</dbReference>
<dbReference type="Proteomes" id="UP000186110">
    <property type="component" value="Chromosome"/>
</dbReference>
<dbReference type="Gene3D" id="3.40.50.1240">
    <property type="entry name" value="Phosphoglycerate mutase-like"/>
    <property type="match status" value="1"/>
</dbReference>
<evidence type="ECO:0000313" key="4">
    <source>
        <dbReference type="Proteomes" id="UP000186110"/>
    </source>
</evidence>
<dbReference type="PANTHER" id="PTHR48100:SF44">
    <property type="entry name" value="PHOSPHATASE C1620.13-RELATED"/>
    <property type="match status" value="1"/>
</dbReference>
<dbReference type="CDD" id="cd07067">
    <property type="entry name" value="HP_PGM_like"/>
    <property type="match status" value="1"/>
</dbReference>
<dbReference type="PANTHER" id="PTHR48100">
    <property type="entry name" value="BROAD-SPECIFICITY PHOSPHATASE YOR283W-RELATED"/>
    <property type="match status" value="1"/>
</dbReference>
<feature type="active site" description="Tele-phosphohistidine intermediate" evidence="1">
    <location>
        <position position="12"/>
    </location>
</feature>
<dbReference type="SUPFAM" id="SSF53254">
    <property type="entry name" value="Phosphoglycerate mutase-like"/>
    <property type="match status" value="1"/>
</dbReference>
<gene>
    <name evidence="3" type="ORF">RS694_03580</name>
</gene>
<dbReference type="RefSeq" id="WP_029706266.1">
    <property type="nucleotide sequence ID" value="NZ_CP019239.1"/>
</dbReference>
<feature type="binding site" evidence="2">
    <location>
        <begin position="11"/>
        <end position="18"/>
    </location>
    <ligand>
        <name>substrate</name>
    </ligand>
</feature>
<evidence type="ECO:0000256" key="2">
    <source>
        <dbReference type="PIRSR" id="PIRSR613078-2"/>
    </source>
</evidence>
<organism evidence="3 4">
    <name type="scientific">Rhodoferax saidenbachensis</name>
    <dbReference type="NCBI Taxonomy" id="1484693"/>
    <lineage>
        <taxon>Bacteria</taxon>
        <taxon>Pseudomonadati</taxon>
        <taxon>Pseudomonadota</taxon>
        <taxon>Betaproteobacteria</taxon>
        <taxon>Burkholderiales</taxon>
        <taxon>Comamonadaceae</taxon>
        <taxon>Rhodoferax</taxon>
    </lineage>
</organism>
<dbReference type="EMBL" id="CP019239">
    <property type="protein sequence ID" value="APW41723.1"/>
    <property type="molecule type" value="Genomic_DNA"/>
</dbReference>
<dbReference type="STRING" id="1484693.RS694_03580"/>
<evidence type="ECO:0000256" key="1">
    <source>
        <dbReference type="PIRSR" id="PIRSR613078-1"/>
    </source>
</evidence>
<feature type="active site" description="Proton donor/acceptor" evidence="1">
    <location>
        <position position="89"/>
    </location>
</feature>
<dbReference type="AlphaFoldDB" id="A0A1P8K6S1"/>
<accession>A0A1P8K6S1</accession>
<dbReference type="InterPro" id="IPR013078">
    <property type="entry name" value="His_Pase_superF_clade-1"/>
</dbReference>
<proteinExistence type="predicted"/>
<dbReference type="InterPro" id="IPR050275">
    <property type="entry name" value="PGM_Phosphatase"/>
</dbReference>
<evidence type="ECO:0000313" key="3">
    <source>
        <dbReference type="EMBL" id="APW41723.1"/>
    </source>
</evidence>
<dbReference type="GO" id="GO:0005829">
    <property type="term" value="C:cytosol"/>
    <property type="evidence" value="ECO:0007669"/>
    <property type="project" value="TreeGrafter"/>
</dbReference>